<keyword evidence="8 14" id="KW-1133">Transmembrane helix</keyword>
<evidence type="ECO:0000256" key="12">
    <source>
        <dbReference type="ARBA" id="ARBA00037219"/>
    </source>
</evidence>
<dbReference type="GeneID" id="77469913"/>
<evidence type="ECO:0000256" key="9">
    <source>
        <dbReference type="ARBA" id="ARBA00023012"/>
    </source>
</evidence>
<dbReference type="Proteomes" id="UP001198439">
    <property type="component" value="Unassembled WGS sequence"/>
</dbReference>
<dbReference type="GO" id="GO:0000155">
    <property type="term" value="F:phosphorelay sensor kinase activity"/>
    <property type="evidence" value="ECO:0007669"/>
    <property type="project" value="InterPro"/>
</dbReference>
<keyword evidence="6 14" id="KW-0812">Transmembrane</keyword>
<evidence type="ECO:0000256" key="11">
    <source>
        <dbReference type="ARBA" id="ARBA00023136"/>
    </source>
</evidence>
<dbReference type="EC" id="2.7.13.3" evidence="3"/>
<keyword evidence="7 18" id="KW-0418">Kinase</keyword>
<dbReference type="FunFam" id="1.10.287.130:FF:000001">
    <property type="entry name" value="Two-component sensor histidine kinase"/>
    <property type="match status" value="1"/>
</dbReference>
<name>A0A2T3G243_9FIRM</name>
<dbReference type="SUPFAM" id="SSF158472">
    <property type="entry name" value="HAMP domain-like"/>
    <property type="match status" value="1"/>
</dbReference>
<reference evidence="17" key="3">
    <citation type="submission" date="2021-10" db="EMBL/GenBank/DDBJ databases">
        <title>Collection of gut derived symbiotic bacterial strains cultured from healthy donors.</title>
        <authorList>
            <person name="Lin H."/>
            <person name="Littmann E."/>
            <person name="Kohout C."/>
            <person name="Pamer E.G."/>
        </authorList>
    </citation>
    <scope>NUCLEOTIDE SEQUENCE</scope>
    <source>
        <strain evidence="17">DFI.4.48</strain>
    </source>
</reference>
<evidence type="ECO:0000256" key="2">
    <source>
        <dbReference type="ARBA" id="ARBA00004141"/>
    </source>
</evidence>
<dbReference type="InterPro" id="IPR004358">
    <property type="entry name" value="Sig_transdc_His_kin-like_C"/>
</dbReference>
<comment type="subcellular location">
    <subcellularLocation>
        <location evidence="2">Membrane</location>
        <topology evidence="2">Multi-pass membrane protein</topology>
    </subcellularLocation>
</comment>
<evidence type="ECO:0000313" key="19">
    <source>
        <dbReference type="Proteomes" id="UP000241201"/>
    </source>
</evidence>
<feature type="domain" description="Histidine kinase" evidence="15">
    <location>
        <begin position="233"/>
        <end position="448"/>
    </location>
</feature>
<dbReference type="CDD" id="cd00075">
    <property type="entry name" value="HATPase"/>
    <property type="match status" value="1"/>
</dbReference>
<evidence type="ECO:0000256" key="7">
    <source>
        <dbReference type="ARBA" id="ARBA00022777"/>
    </source>
</evidence>
<feature type="transmembrane region" description="Helical" evidence="14">
    <location>
        <begin position="153"/>
        <end position="176"/>
    </location>
</feature>
<dbReference type="Gene3D" id="1.10.287.130">
    <property type="match status" value="1"/>
</dbReference>
<dbReference type="InterPro" id="IPR050398">
    <property type="entry name" value="HssS/ArlS-like"/>
</dbReference>
<dbReference type="Proteomes" id="UP000241201">
    <property type="component" value="Unassembled WGS sequence"/>
</dbReference>
<dbReference type="Pfam" id="PF02518">
    <property type="entry name" value="HATPase_c"/>
    <property type="match status" value="1"/>
</dbReference>
<dbReference type="Gene3D" id="6.10.340.10">
    <property type="match status" value="1"/>
</dbReference>
<protein>
    <recommendedName>
        <fullName evidence="13">Heme sensor protein HssS</fullName>
        <ecNumber evidence="3">2.7.13.3</ecNumber>
    </recommendedName>
</protein>
<dbReference type="SUPFAM" id="SSF55874">
    <property type="entry name" value="ATPase domain of HSP90 chaperone/DNA topoisomerase II/histidine kinase"/>
    <property type="match status" value="1"/>
</dbReference>
<dbReference type="InterPro" id="IPR005467">
    <property type="entry name" value="His_kinase_dom"/>
</dbReference>
<dbReference type="FunFam" id="3.30.565.10:FF:000006">
    <property type="entry name" value="Sensor histidine kinase WalK"/>
    <property type="match status" value="1"/>
</dbReference>
<proteinExistence type="predicted"/>
<comment type="function">
    <text evidence="12">Member of the two-component regulatory system HssS/HssR involved in intracellular heme homeostasis and tempering of staphylococcal virulence. HssS functions as a heme sensor histidine kinase which is autophosphorylated at a histidine residue and transfers its phosphate group to an aspartate residue of HssR. HssR/HssS activates the expression of hrtAB, an efflux pump, in response to extracellular heme, hemin, hemoglobin or blood.</text>
</comment>
<dbReference type="InterPro" id="IPR003594">
    <property type="entry name" value="HATPase_dom"/>
</dbReference>
<dbReference type="SUPFAM" id="SSF47384">
    <property type="entry name" value="Homodimeric domain of signal transducing histidine kinase"/>
    <property type="match status" value="1"/>
</dbReference>
<gene>
    <name evidence="18" type="ORF">C7U55_02175</name>
    <name evidence="17" type="ORF">LJD69_01700</name>
</gene>
<keyword evidence="10" id="KW-0843">Virulence</keyword>
<evidence type="ECO:0000256" key="10">
    <source>
        <dbReference type="ARBA" id="ARBA00023026"/>
    </source>
</evidence>
<comment type="caution">
    <text evidence="18">The sequence shown here is derived from an EMBL/GenBank/DDBJ whole genome shotgun (WGS) entry which is preliminary data.</text>
</comment>
<dbReference type="CDD" id="cd00082">
    <property type="entry name" value="HisKA"/>
    <property type="match status" value="1"/>
</dbReference>
<evidence type="ECO:0000256" key="1">
    <source>
        <dbReference type="ARBA" id="ARBA00000085"/>
    </source>
</evidence>
<dbReference type="SMART" id="SM00387">
    <property type="entry name" value="HATPase_c"/>
    <property type="match status" value="1"/>
</dbReference>
<evidence type="ECO:0000256" key="14">
    <source>
        <dbReference type="SAM" id="Phobius"/>
    </source>
</evidence>
<dbReference type="PRINTS" id="PR00344">
    <property type="entry name" value="BCTRLSENSOR"/>
</dbReference>
<evidence type="ECO:0000256" key="8">
    <source>
        <dbReference type="ARBA" id="ARBA00022989"/>
    </source>
</evidence>
<keyword evidence="4" id="KW-0597">Phosphoprotein</keyword>
<feature type="domain" description="HAMP" evidence="16">
    <location>
        <begin position="173"/>
        <end position="225"/>
    </location>
</feature>
<evidence type="ECO:0000259" key="16">
    <source>
        <dbReference type="PROSITE" id="PS50885"/>
    </source>
</evidence>
<comment type="catalytic activity">
    <reaction evidence="1">
        <text>ATP + protein L-histidine = ADP + protein N-phospho-L-histidine.</text>
        <dbReference type="EC" id="2.7.13.3"/>
    </reaction>
</comment>
<keyword evidence="9" id="KW-0902">Two-component regulatory system</keyword>
<dbReference type="EMBL" id="JAJDKZ010000003">
    <property type="protein sequence ID" value="MCB8609307.1"/>
    <property type="molecule type" value="Genomic_DNA"/>
</dbReference>
<dbReference type="PROSITE" id="PS50109">
    <property type="entry name" value="HIS_KIN"/>
    <property type="match status" value="1"/>
</dbReference>
<evidence type="ECO:0000256" key="13">
    <source>
        <dbReference type="ARBA" id="ARBA00040841"/>
    </source>
</evidence>
<dbReference type="InterPro" id="IPR036890">
    <property type="entry name" value="HATPase_C_sf"/>
</dbReference>
<dbReference type="InterPro" id="IPR003661">
    <property type="entry name" value="HisK_dim/P_dom"/>
</dbReference>
<reference evidence="18" key="2">
    <citation type="journal article" date="2019" name="Int. J. Syst. Evol. Microbiol.">
        <title>Faecalibacillus intestinalis gen. nov., sp. nov. and Faecalibacillus faecis sp. nov., isolated from human faeces.</title>
        <authorList>
            <person name="Seo B."/>
            <person name="Jeon K."/>
            <person name="Baek I."/>
            <person name="Lee Y.M."/>
            <person name="Baek K."/>
            <person name="Ko G."/>
        </authorList>
    </citation>
    <scope>NUCLEOTIDE SEQUENCE</scope>
    <source>
        <strain evidence="18">SNUG30370</strain>
    </source>
</reference>
<evidence type="ECO:0000313" key="17">
    <source>
        <dbReference type="EMBL" id="MCB8609307.1"/>
    </source>
</evidence>
<dbReference type="Pfam" id="PF00512">
    <property type="entry name" value="HisKA"/>
    <property type="match status" value="1"/>
</dbReference>
<evidence type="ECO:0000256" key="6">
    <source>
        <dbReference type="ARBA" id="ARBA00022692"/>
    </source>
</evidence>
<dbReference type="SMART" id="SM00304">
    <property type="entry name" value="HAMP"/>
    <property type="match status" value="1"/>
</dbReference>
<dbReference type="GO" id="GO:0005886">
    <property type="term" value="C:plasma membrane"/>
    <property type="evidence" value="ECO:0007669"/>
    <property type="project" value="TreeGrafter"/>
</dbReference>
<organism evidence="18 19">
    <name type="scientific">Faecalibacillus faecis</name>
    <dbReference type="NCBI Taxonomy" id="1982628"/>
    <lineage>
        <taxon>Bacteria</taxon>
        <taxon>Bacillati</taxon>
        <taxon>Bacillota</taxon>
        <taxon>Erysipelotrichia</taxon>
        <taxon>Erysipelotrichales</taxon>
        <taxon>Coprobacillaceae</taxon>
        <taxon>Faecalibacillus</taxon>
    </lineage>
</organism>
<dbReference type="CDD" id="cd06225">
    <property type="entry name" value="HAMP"/>
    <property type="match status" value="1"/>
</dbReference>
<evidence type="ECO:0000256" key="3">
    <source>
        <dbReference type="ARBA" id="ARBA00012438"/>
    </source>
</evidence>
<reference evidence="19" key="1">
    <citation type="submission" date="2018-03" db="EMBL/GenBank/DDBJ databases">
        <title>Lachnoclostridium SNUG30370 gen.nov., sp.nov., isolated from human faeces.</title>
        <authorList>
            <person name="Seo B."/>
            <person name="Jeon K."/>
            <person name="Ko G."/>
        </authorList>
    </citation>
    <scope>NUCLEOTIDE SEQUENCE [LARGE SCALE GENOMIC DNA]</scope>
    <source>
        <strain evidence="19">SNUG30370</strain>
    </source>
</reference>
<dbReference type="InterPro" id="IPR036097">
    <property type="entry name" value="HisK_dim/P_sf"/>
</dbReference>
<keyword evidence="19" id="KW-1185">Reference proteome</keyword>
<evidence type="ECO:0000313" key="18">
    <source>
        <dbReference type="EMBL" id="PST41614.1"/>
    </source>
</evidence>
<dbReference type="SMART" id="SM00388">
    <property type="entry name" value="HisKA"/>
    <property type="match status" value="1"/>
</dbReference>
<evidence type="ECO:0000256" key="5">
    <source>
        <dbReference type="ARBA" id="ARBA00022679"/>
    </source>
</evidence>
<evidence type="ECO:0000259" key="15">
    <source>
        <dbReference type="PROSITE" id="PS50109"/>
    </source>
</evidence>
<dbReference type="EMBL" id="PYLP01000002">
    <property type="protein sequence ID" value="PST41614.1"/>
    <property type="molecule type" value="Genomic_DNA"/>
</dbReference>
<dbReference type="PROSITE" id="PS50885">
    <property type="entry name" value="HAMP"/>
    <property type="match status" value="1"/>
</dbReference>
<accession>A0A2T3G243</accession>
<dbReference type="RefSeq" id="WP_106987146.1">
    <property type="nucleotide sequence ID" value="NZ_DBGDQT010000177.1"/>
</dbReference>
<keyword evidence="5" id="KW-0808">Transferase</keyword>
<dbReference type="Gene3D" id="3.30.565.10">
    <property type="entry name" value="Histidine kinase-like ATPase, C-terminal domain"/>
    <property type="match status" value="1"/>
</dbReference>
<sequence length="457" mass="51819">MKSIYSKLIFGFFITIVASFSVAGYVSLKLNDEQIESTVEEDLITTNDYVIKVISNGNIENKDDIIDLYAKSSEMAITCYSLKDGYVAYGNKKYNPSPEEMTLFFEKKDENFSKKLRDEILSYGTKNNINGVDYYIYVQKDTSGQKSAIANSAILILGCVFLTGSIVFLVIADIIVKPLTRLTNALKELSNGNYDVRVDNVGQDEISKLNQGFNQMARQLAKQDETRQKFISDISHEFQTPLTSIQGFANILKEEDLPKEQRVKYANIILYNSKRLSSLAKNMLQLTLLDREEIELEISTYSLIEQMNRVISTQENQAMEKNIEIEFQVPKKDIVIDGDEQRLEQVWTNIVSNAIKYTNDGGLITISMKKTSKEVEVSIEDTGIGMSKEVVSHIFERFYREDKARNVEGNGLGLAIVKSIVDLHNGKIDILSQVDVGTVFIVKLPIEKQKFMNRLKL</sequence>
<dbReference type="PANTHER" id="PTHR45528:SF11">
    <property type="entry name" value="HISTIDINE KINASE"/>
    <property type="match status" value="1"/>
</dbReference>
<evidence type="ECO:0000256" key="4">
    <source>
        <dbReference type="ARBA" id="ARBA00022553"/>
    </source>
</evidence>
<dbReference type="InterPro" id="IPR003660">
    <property type="entry name" value="HAMP_dom"/>
</dbReference>
<dbReference type="AlphaFoldDB" id="A0A2T3G243"/>
<keyword evidence="11 14" id="KW-0472">Membrane</keyword>
<dbReference type="PANTHER" id="PTHR45528">
    <property type="entry name" value="SENSOR HISTIDINE KINASE CPXA"/>
    <property type="match status" value="1"/>
</dbReference>
<dbReference type="Pfam" id="PF00672">
    <property type="entry name" value="HAMP"/>
    <property type="match status" value="1"/>
</dbReference>